<dbReference type="Pfam" id="PF00642">
    <property type="entry name" value="zf-CCCH"/>
    <property type="match status" value="1"/>
</dbReference>
<feature type="domain" description="C3H1-type" evidence="7">
    <location>
        <begin position="61"/>
        <end position="89"/>
    </location>
</feature>
<keyword evidence="2 5" id="KW-0863">Zinc-finger</keyword>
<comment type="catalytic activity">
    <reaction evidence="4">
        <text>ATP + H2O = ADP + phosphate + H(+)</text>
        <dbReference type="Rhea" id="RHEA:13065"/>
        <dbReference type="ChEBI" id="CHEBI:15377"/>
        <dbReference type="ChEBI" id="CHEBI:15378"/>
        <dbReference type="ChEBI" id="CHEBI:30616"/>
        <dbReference type="ChEBI" id="CHEBI:43474"/>
        <dbReference type="ChEBI" id="CHEBI:456216"/>
    </reaction>
</comment>
<name>A0A813I5D6_POLGL</name>
<keyword evidence="3 5" id="KW-0862">Zinc</keyword>
<dbReference type="Proteomes" id="UP000626109">
    <property type="component" value="Unassembled WGS sequence"/>
</dbReference>
<feature type="zinc finger region" description="C3H1-type" evidence="5">
    <location>
        <begin position="26"/>
        <end position="53"/>
    </location>
</feature>
<evidence type="ECO:0000256" key="5">
    <source>
        <dbReference type="PROSITE-ProRule" id="PRU00723"/>
    </source>
</evidence>
<evidence type="ECO:0000256" key="3">
    <source>
        <dbReference type="ARBA" id="ARBA00022833"/>
    </source>
</evidence>
<evidence type="ECO:0000256" key="4">
    <source>
        <dbReference type="ARBA" id="ARBA00049360"/>
    </source>
</evidence>
<evidence type="ECO:0000313" key="8">
    <source>
        <dbReference type="EMBL" id="CAE8644939.1"/>
    </source>
</evidence>
<dbReference type="InterPro" id="IPR043129">
    <property type="entry name" value="ATPase_NBD"/>
</dbReference>
<evidence type="ECO:0000256" key="1">
    <source>
        <dbReference type="ARBA" id="ARBA00022723"/>
    </source>
</evidence>
<evidence type="ECO:0000256" key="6">
    <source>
        <dbReference type="RuleBase" id="RU000487"/>
    </source>
</evidence>
<dbReference type="EMBL" id="CAJNNW010003030">
    <property type="protein sequence ID" value="CAE8644939.1"/>
    <property type="molecule type" value="Genomic_DNA"/>
</dbReference>
<feature type="zinc finger region" description="C3H1-type" evidence="5">
    <location>
        <begin position="61"/>
        <end position="89"/>
    </location>
</feature>
<dbReference type="SMART" id="SM00268">
    <property type="entry name" value="ACTIN"/>
    <property type="match status" value="1"/>
</dbReference>
<dbReference type="InterPro" id="IPR000571">
    <property type="entry name" value="Znf_CCCH"/>
</dbReference>
<evidence type="ECO:0000259" key="7">
    <source>
        <dbReference type="PROSITE" id="PS50103"/>
    </source>
</evidence>
<dbReference type="PRINTS" id="PR00190">
    <property type="entry name" value="ACTIN"/>
</dbReference>
<feature type="domain" description="C3H1-type" evidence="7">
    <location>
        <begin position="26"/>
        <end position="53"/>
    </location>
</feature>
<dbReference type="Gene3D" id="4.10.1000.10">
    <property type="entry name" value="Zinc finger, CCCH-type"/>
    <property type="match status" value="2"/>
</dbReference>
<gene>
    <name evidence="8" type="ORF">PGLA2088_LOCUS3487</name>
</gene>
<accession>A0A813I5D6</accession>
<dbReference type="InterPro" id="IPR036855">
    <property type="entry name" value="Znf_CCCH_sf"/>
</dbReference>
<evidence type="ECO:0000313" key="9">
    <source>
        <dbReference type="Proteomes" id="UP000626109"/>
    </source>
</evidence>
<dbReference type="Pfam" id="PF00022">
    <property type="entry name" value="Actin"/>
    <property type="match status" value="1"/>
</dbReference>
<dbReference type="SMART" id="SM00356">
    <property type="entry name" value="ZnF_C3H1"/>
    <property type="match status" value="2"/>
</dbReference>
<proteinExistence type="inferred from homology"/>
<sequence>MARQQKSMVVDASLSQEKPSMFAGQFKKTKLCRFNETGRCRYDDACPFAHSQHELEDLPDLSKTSMCKNWLQGCCSNTSGNCTFAHGKEELRKTPLQGKRKGEKNLRSTPAANYMLTDAFKDTFGLLDRVESSTSFGTSSFGTSSFGTSSFGTRTPGDSFRADSSASGEWSGSDRAAQHRPWAQGIFSLSALIPITANCQRWWISFSVRHPKWTSLASKLRVLEFIVPDCDALFADLEAVQGEHFRRPFGMWHYSSYVSVLRNVERDLADKGITRERVRTTMKAGVGKRGKVSHPHSFQSIAENLITQAFEPRYCVQYRVRDNMKRWNLIGSPGKLDRQVSKDFKMLSCWCPPRVLATYLRTCWNGWVTDRRFRTCITGSRHSGNNCRLGCPHGEDSIEHYSLCPVFWAFACAPRPTGLGISPALRSRKALFLLHAELSAEDTVRIALGVYALRRAVMHNRFVEQVLDGRSMLLSLIRMESRPIVLDNGSGSIKAGFAGDLEPAVELINCASGIPEDDLRPCVMGHGVVLRWDDMVAKWRQVFKRLLGEAVPEETQSRLSQHPVLITEAPLNPIKHKELLVQHLFDEFDVPAVQVVHSGALALYSTGSRTGLVIDVGHGVAQTVPIYDSFILPHAVCRRDYGGQDLTVNLASILRKECGFCSNSAADFKVLEEIKEKLCFVAPDAKWAENNGSAKGGAQGGLNENYTLPDGTVINCHAAKLCRVPEVLFQPALKEGDEDKGIHQMARDTIFRCSNDIRKPLAANVVLSGGSMMFPGMKKRVEKELSAFQNMLNMSARATLVESPRHAAFIGGSIVASMPDLQRTFVTRAQYEDYGAAIIHDMSLSITRSGMS</sequence>
<dbReference type="InterPro" id="IPR004000">
    <property type="entry name" value="Actin"/>
</dbReference>
<dbReference type="Gene3D" id="3.90.640.10">
    <property type="entry name" value="Actin, Chain A, domain 4"/>
    <property type="match status" value="1"/>
</dbReference>
<dbReference type="SUPFAM" id="SSF53067">
    <property type="entry name" value="Actin-like ATPase domain"/>
    <property type="match status" value="2"/>
</dbReference>
<dbReference type="PANTHER" id="PTHR11937">
    <property type="entry name" value="ACTIN"/>
    <property type="match status" value="1"/>
</dbReference>
<dbReference type="PROSITE" id="PS50103">
    <property type="entry name" value="ZF_C3H1"/>
    <property type="match status" value="2"/>
</dbReference>
<keyword evidence="1 5" id="KW-0479">Metal-binding</keyword>
<comment type="caution">
    <text evidence="8">The sequence shown here is derived from an EMBL/GenBank/DDBJ whole genome shotgun (WGS) entry which is preliminary data.</text>
</comment>
<protein>
    <recommendedName>
        <fullName evidence="7">C3H1-type domain-containing protein</fullName>
    </recommendedName>
</protein>
<dbReference type="Gene3D" id="3.30.420.40">
    <property type="match status" value="2"/>
</dbReference>
<dbReference type="AlphaFoldDB" id="A0A813I5D6"/>
<dbReference type="SUPFAM" id="SSF90229">
    <property type="entry name" value="CCCH zinc finger"/>
    <property type="match status" value="1"/>
</dbReference>
<reference evidence="8" key="1">
    <citation type="submission" date="2021-02" db="EMBL/GenBank/DDBJ databases">
        <authorList>
            <person name="Dougan E. K."/>
            <person name="Rhodes N."/>
            <person name="Thang M."/>
            <person name="Chan C."/>
        </authorList>
    </citation>
    <scope>NUCLEOTIDE SEQUENCE</scope>
</reference>
<comment type="similarity">
    <text evidence="6">Belongs to the actin family.</text>
</comment>
<evidence type="ECO:0000256" key="2">
    <source>
        <dbReference type="ARBA" id="ARBA00022771"/>
    </source>
</evidence>
<organism evidence="8 9">
    <name type="scientific">Polarella glacialis</name>
    <name type="common">Dinoflagellate</name>
    <dbReference type="NCBI Taxonomy" id="89957"/>
    <lineage>
        <taxon>Eukaryota</taxon>
        <taxon>Sar</taxon>
        <taxon>Alveolata</taxon>
        <taxon>Dinophyceae</taxon>
        <taxon>Suessiales</taxon>
        <taxon>Suessiaceae</taxon>
        <taxon>Polarella</taxon>
    </lineage>
</organism>
<dbReference type="GO" id="GO:0008270">
    <property type="term" value="F:zinc ion binding"/>
    <property type="evidence" value="ECO:0007669"/>
    <property type="project" value="UniProtKB-KW"/>
</dbReference>